<feature type="transmembrane region" description="Helical" evidence="5">
    <location>
        <begin position="272"/>
        <end position="293"/>
    </location>
</feature>
<feature type="transmembrane region" description="Helical" evidence="5">
    <location>
        <begin position="397"/>
        <end position="421"/>
    </location>
</feature>
<dbReference type="PANTHER" id="PTHR10217">
    <property type="entry name" value="VOLTAGE AND LIGAND GATED POTASSIUM CHANNEL"/>
    <property type="match status" value="1"/>
</dbReference>
<dbReference type="Proteomes" id="UP000694044">
    <property type="component" value="Unassembled WGS sequence"/>
</dbReference>
<dbReference type="InterPro" id="IPR005821">
    <property type="entry name" value="Ion_trans_dom"/>
</dbReference>
<evidence type="ECO:0000256" key="2">
    <source>
        <dbReference type="ARBA" id="ARBA00022692"/>
    </source>
</evidence>
<evidence type="ECO:0000256" key="5">
    <source>
        <dbReference type="SAM" id="Phobius"/>
    </source>
</evidence>
<dbReference type="InterPro" id="IPR050818">
    <property type="entry name" value="KCNH_animal-type"/>
</dbReference>
<evidence type="ECO:0000313" key="7">
    <source>
        <dbReference type="EMBL" id="KAG7385888.1"/>
    </source>
</evidence>
<name>A0A8T1W050_9STRA</name>
<dbReference type="CDD" id="cd00038">
    <property type="entry name" value="CAP_ED"/>
    <property type="match status" value="1"/>
</dbReference>
<comment type="subcellular location">
    <subcellularLocation>
        <location evidence="1">Membrane</location>
        <topology evidence="1">Multi-pass membrane protein</topology>
    </subcellularLocation>
</comment>
<evidence type="ECO:0000256" key="3">
    <source>
        <dbReference type="ARBA" id="ARBA00022989"/>
    </source>
</evidence>
<organism evidence="7 8">
    <name type="scientific">Phytophthora pseudosyringae</name>
    <dbReference type="NCBI Taxonomy" id="221518"/>
    <lineage>
        <taxon>Eukaryota</taxon>
        <taxon>Sar</taxon>
        <taxon>Stramenopiles</taxon>
        <taxon>Oomycota</taxon>
        <taxon>Peronosporomycetes</taxon>
        <taxon>Peronosporales</taxon>
        <taxon>Peronosporaceae</taxon>
        <taxon>Phytophthora</taxon>
    </lineage>
</organism>
<evidence type="ECO:0000259" key="6">
    <source>
        <dbReference type="PROSITE" id="PS50042"/>
    </source>
</evidence>
<reference evidence="7" key="1">
    <citation type="submission" date="2021-02" db="EMBL/GenBank/DDBJ databases">
        <authorList>
            <person name="Palmer J.M."/>
        </authorList>
    </citation>
    <scope>NUCLEOTIDE SEQUENCE</scope>
    <source>
        <strain evidence="7">SCRP734</strain>
    </source>
</reference>
<dbReference type="AlphaFoldDB" id="A0A8T1W050"/>
<accession>A0A8T1W050</accession>
<sequence length="705" mass="78878">MDRKLVEEVPRVEKHAFDSSQGSRCKVQPDPDRLSVIEQRLDQMQVDMQTTHRMLRDVSSLVHRQLQITVSKNKSRNLSENCAPLSYNMYAKGPALGTLRGLDALRFVPPEIPEAVNDAVNAFNAAASSKTTSAMPLKTSSAENKAIARIPAPEVALPTQGPPANAVPLSAITEESDQPPTPLQRRIMKIVQLSKMKAEQMSTDDDDAVSRRFSVSSMNLTRSPGTVKRRKNNMFEKPSGDASVSPEEIISARNLEGDVNPYTIRHNSRSRAAWDTLVIVIILLDIVFTPLSLGFNYSPKVFDVYNVVEPIVFTADFFVRMFSSYVDEHGDLISGPRRTATNYLMSGWAVPDLLSWFPFESFAHFSHSDALGFSKIIRLTKVSNLAYRLHSAKKAGFVRFVSLLGLVLTIVHLLTCFWSYVAVDWRAHLEDGAFVPRTMFEDYSLCWSLVVGCVNASPPVMYSPMELISVACFMLVGNILQASVFGAVAALISAIDENEAAFSKKIIATTERCRFLGIPDDLANRIRGYYENLWRETKSISGDGDAFINELSPALICEVKFQLYRDMLKRIPFLSAKTLAPAVIEVLVLHLRTVIYMQDDVLIRKGEFGDWMGFIGSKGTVGVLDPNSTACKIICILRKGDYFGEMALLQHTKRSATTVALTWVQIHVLCRQDLDYVKEMYPTQAEILESEITKYKYMTSGTERW</sequence>
<evidence type="ECO:0000256" key="4">
    <source>
        <dbReference type="ARBA" id="ARBA00023136"/>
    </source>
</evidence>
<protein>
    <submittedName>
        <fullName evidence="7">Potassium voltage-gated channel sub H member 8</fullName>
    </submittedName>
</protein>
<evidence type="ECO:0000256" key="1">
    <source>
        <dbReference type="ARBA" id="ARBA00004141"/>
    </source>
</evidence>
<keyword evidence="2 5" id="KW-0812">Transmembrane</keyword>
<dbReference type="OrthoDB" id="2021138at2759"/>
<dbReference type="GO" id="GO:0042391">
    <property type="term" value="P:regulation of membrane potential"/>
    <property type="evidence" value="ECO:0007669"/>
    <property type="project" value="TreeGrafter"/>
</dbReference>
<dbReference type="GO" id="GO:0005886">
    <property type="term" value="C:plasma membrane"/>
    <property type="evidence" value="ECO:0007669"/>
    <property type="project" value="TreeGrafter"/>
</dbReference>
<gene>
    <name evidence="7" type="primary">KCNH8</name>
    <name evidence="7" type="ORF">PHYPSEUDO_000950</name>
</gene>
<feature type="transmembrane region" description="Helical" evidence="5">
    <location>
        <begin position="467"/>
        <end position="495"/>
    </location>
</feature>
<evidence type="ECO:0000313" key="8">
    <source>
        <dbReference type="Proteomes" id="UP000694044"/>
    </source>
</evidence>
<dbReference type="InterPro" id="IPR000595">
    <property type="entry name" value="cNMP-bd_dom"/>
</dbReference>
<keyword evidence="3 5" id="KW-1133">Transmembrane helix</keyword>
<proteinExistence type="predicted"/>
<keyword evidence="4 5" id="KW-0472">Membrane</keyword>
<dbReference type="Pfam" id="PF00520">
    <property type="entry name" value="Ion_trans"/>
    <property type="match status" value="1"/>
</dbReference>
<dbReference type="GO" id="GO:0005249">
    <property type="term" value="F:voltage-gated potassium channel activity"/>
    <property type="evidence" value="ECO:0007669"/>
    <property type="project" value="TreeGrafter"/>
</dbReference>
<dbReference type="SMART" id="SM00100">
    <property type="entry name" value="cNMP"/>
    <property type="match status" value="1"/>
</dbReference>
<feature type="domain" description="Cyclic nucleotide-binding" evidence="6">
    <location>
        <begin position="575"/>
        <end position="677"/>
    </location>
</feature>
<comment type="caution">
    <text evidence="7">The sequence shown here is derived from an EMBL/GenBank/DDBJ whole genome shotgun (WGS) entry which is preliminary data.</text>
</comment>
<keyword evidence="8" id="KW-1185">Reference proteome</keyword>
<dbReference type="PROSITE" id="PS50042">
    <property type="entry name" value="CNMP_BINDING_3"/>
    <property type="match status" value="1"/>
</dbReference>
<dbReference type="PANTHER" id="PTHR10217:SF435">
    <property type="entry name" value="POTASSIUM VOLTAGE-GATED CHANNEL PROTEIN EAG"/>
    <property type="match status" value="1"/>
</dbReference>
<dbReference type="EMBL" id="JAGDFM010000112">
    <property type="protein sequence ID" value="KAG7385888.1"/>
    <property type="molecule type" value="Genomic_DNA"/>
</dbReference>
<dbReference type="Pfam" id="PF00027">
    <property type="entry name" value="cNMP_binding"/>
    <property type="match status" value="1"/>
</dbReference>